<evidence type="ECO:0000313" key="5">
    <source>
        <dbReference type="EMBL" id="PYE49125.1"/>
    </source>
</evidence>
<keyword evidence="5" id="KW-0456">Lyase</keyword>
<dbReference type="GO" id="GO:0016829">
    <property type="term" value="F:lyase activity"/>
    <property type="evidence" value="ECO:0007669"/>
    <property type="project" value="UniProtKB-KW"/>
</dbReference>
<dbReference type="InterPro" id="IPR007197">
    <property type="entry name" value="rSAM"/>
</dbReference>
<protein>
    <submittedName>
        <fullName evidence="5">DNA repair photolyase</fullName>
    </submittedName>
    <submittedName>
        <fullName evidence="6">Radical SAM protein</fullName>
    </submittedName>
</protein>
<dbReference type="CDD" id="cd01335">
    <property type="entry name" value="Radical_SAM"/>
    <property type="match status" value="1"/>
</dbReference>
<accession>A0A2V4V8L6</accession>
<dbReference type="Proteomes" id="UP000509327">
    <property type="component" value="Chromosome"/>
</dbReference>
<organism evidence="5 7">
    <name type="scientific">Paenibacillus barcinonensis</name>
    <dbReference type="NCBI Taxonomy" id="198119"/>
    <lineage>
        <taxon>Bacteria</taxon>
        <taxon>Bacillati</taxon>
        <taxon>Bacillota</taxon>
        <taxon>Bacilli</taxon>
        <taxon>Bacillales</taxon>
        <taxon>Paenibacillaceae</taxon>
        <taxon>Paenibacillus</taxon>
    </lineage>
</organism>
<dbReference type="AlphaFoldDB" id="A0A2V4V8L6"/>
<dbReference type="PROSITE" id="PS51918">
    <property type="entry name" value="RADICAL_SAM"/>
    <property type="match status" value="1"/>
</dbReference>
<gene>
    <name evidence="5" type="ORF">DFQ00_106105</name>
    <name evidence="6" type="ORF">HUB98_02925</name>
</gene>
<dbReference type="SFLD" id="SFLDS00029">
    <property type="entry name" value="Radical_SAM"/>
    <property type="match status" value="1"/>
</dbReference>
<feature type="domain" description="Radical SAM core" evidence="4">
    <location>
        <begin position="20"/>
        <end position="260"/>
    </location>
</feature>
<keyword evidence="2" id="KW-0408">Iron</keyword>
<dbReference type="GO" id="GO:0051536">
    <property type="term" value="F:iron-sulfur cluster binding"/>
    <property type="evidence" value="ECO:0007669"/>
    <property type="project" value="UniProtKB-KW"/>
</dbReference>
<dbReference type="RefSeq" id="WP_110896655.1">
    <property type="nucleotide sequence ID" value="NZ_CP054614.1"/>
</dbReference>
<evidence type="ECO:0000256" key="2">
    <source>
        <dbReference type="ARBA" id="ARBA00023004"/>
    </source>
</evidence>
<evidence type="ECO:0000256" key="1">
    <source>
        <dbReference type="ARBA" id="ARBA00022723"/>
    </source>
</evidence>
<dbReference type="EMBL" id="CP054614">
    <property type="protein sequence ID" value="QKS55365.1"/>
    <property type="molecule type" value="Genomic_DNA"/>
</dbReference>
<dbReference type="GO" id="GO:0046872">
    <property type="term" value="F:metal ion binding"/>
    <property type="evidence" value="ECO:0007669"/>
    <property type="project" value="UniProtKB-KW"/>
</dbReference>
<dbReference type="SUPFAM" id="SSF102114">
    <property type="entry name" value="Radical SAM enzymes"/>
    <property type="match status" value="1"/>
</dbReference>
<evidence type="ECO:0000259" key="4">
    <source>
        <dbReference type="PROSITE" id="PS51918"/>
    </source>
</evidence>
<keyword evidence="1" id="KW-0479">Metal-binding</keyword>
<reference evidence="6 8" key="2">
    <citation type="submission" date="2020-06" db="EMBL/GenBank/DDBJ databases">
        <title>Complete genome of Paenibacillus barcinonensis KACC11450.</title>
        <authorList>
            <person name="Kim M."/>
            <person name="Park Y.-J."/>
            <person name="Shin J.-H."/>
        </authorList>
    </citation>
    <scope>NUCLEOTIDE SEQUENCE [LARGE SCALE GENOMIC DNA]</scope>
    <source>
        <strain evidence="6 8">KACC11450</strain>
    </source>
</reference>
<evidence type="ECO:0000313" key="8">
    <source>
        <dbReference type="Proteomes" id="UP000509327"/>
    </source>
</evidence>
<keyword evidence="3" id="KW-0411">Iron-sulfur</keyword>
<dbReference type="Pfam" id="PF04055">
    <property type="entry name" value="Radical_SAM"/>
    <property type="match status" value="1"/>
</dbReference>
<dbReference type="EMBL" id="QJSW01000006">
    <property type="protein sequence ID" value="PYE49125.1"/>
    <property type="molecule type" value="Genomic_DNA"/>
</dbReference>
<dbReference type="SFLD" id="SFLDG01084">
    <property type="entry name" value="Uncharacterised_Radical_SAM_Su"/>
    <property type="match status" value="1"/>
</dbReference>
<dbReference type="Gene3D" id="3.80.30.30">
    <property type="match status" value="1"/>
</dbReference>
<dbReference type="Proteomes" id="UP000247790">
    <property type="component" value="Unassembled WGS sequence"/>
</dbReference>
<evidence type="ECO:0000256" key="3">
    <source>
        <dbReference type="ARBA" id="ARBA00023014"/>
    </source>
</evidence>
<sequence length="272" mass="30988">MTVQLNYKVPKTLLNKGSGFLSGYTHTLNPYTGCTFACSYCYVRQMPVSLFRKEDWGSWVDVKKEASGLLAKELQRARKKGQVTIFMSSSTDPYQPAEARERITRSLLETMLHHPPDFVLVQTRSPLVTRDIDLLQQLGDRVRVSMTVETDQDNIRKHFTPAAPPIAGRLHALKQLREAGIQAQAAIAPVLPSSDQFAVTLRPLVERVCIDDYFMGDGSEGKRTRRLGMEQLYQEIELEQCYQPEAYKRVLELMRTQFAEHQIYVSQAGFEP</sequence>
<proteinExistence type="predicted"/>
<keyword evidence="8" id="KW-1185">Reference proteome</keyword>
<evidence type="ECO:0000313" key="6">
    <source>
        <dbReference type="EMBL" id="QKS55365.1"/>
    </source>
</evidence>
<dbReference type="OrthoDB" id="9785699at2"/>
<evidence type="ECO:0000313" key="7">
    <source>
        <dbReference type="Proteomes" id="UP000247790"/>
    </source>
</evidence>
<dbReference type="PANTHER" id="PTHR43432:SF3">
    <property type="entry name" value="SLR0285 PROTEIN"/>
    <property type="match status" value="1"/>
</dbReference>
<dbReference type="InterPro" id="IPR040086">
    <property type="entry name" value="MJ0683-like"/>
</dbReference>
<name>A0A2V4V8L6_PAEBA</name>
<reference evidence="5 7" key="1">
    <citation type="submission" date="2018-06" db="EMBL/GenBank/DDBJ databases">
        <title>Genomic Encyclopedia of Type Strains, Phase III (KMG-III): the genomes of soil and plant-associated and newly described type strains.</title>
        <authorList>
            <person name="Whitman W."/>
        </authorList>
    </citation>
    <scope>NUCLEOTIDE SEQUENCE [LARGE SCALE GENOMIC DNA]</scope>
    <source>
        <strain evidence="5 7">CECT 7022</strain>
    </source>
</reference>
<dbReference type="PANTHER" id="PTHR43432">
    <property type="entry name" value="SLR0285 PROTEIN"/>
    <property type="match status" value="1"/>
</dbReference>
<dbReference type="InterPro" id="IPR058240">
    <property type="entry name" value="rSAM_sf"/>
</dbReference>